<protein>
    <recommendedName>
        <fullName evidence="12">La-related protein 6C</fullName>
    </recommendedName>
</protein>
<dbReference type="CDD" id="cd12288">
    <property type="entry name" value="RRM_La_like_plant"/>
    <property type="match status" value="1"/>
</dbReference>
<dbReference type="Gene3D" id="3.30.70.330">
    <property type="match status" value="1"/>
</dbReference>
<dbReference type="SMART" id="SM00360">
    <property type="entry name" value="RRM"/>
    <property type="match status" value="1"/>
</dbReference>
<keyword evidence="2 6" id="KW-0694">RNA-binding</keyword>
<dbReference type="Pfam" id="PF05383">
    <property type="entry name" value="La"/>
    <property type="match status" value="1"/>
</dbReference>
<dbReference type="Proteomes" id="UP000836841">
    <property type="component" value="Chromosome 3"/>
</dbReference>
<dbReference type="GO" id="GO:0003723">
    <property type="term" value="F:RNA binding"/>
    <property type="evidence" value="ECO:0007669"/>
    <property type="project" value="UniProtKB-UniRule"/>
</dbReference>
<feature type="domain" description="RRM" evidence="8">
    <location>
        <begin position="349"/>
        <end position="437"/>
    </location>
</feature>
<evidence type="ECO:0000256" key="3">
    <source>
        <dbReference type="ARBA" id="ARBA00023015"/>
    </source>
</evidence>
<dbReference type="InterPro" id="IPR002344">
    <property type="entry name" value="Lupus_La"/>
</dbReference>
<dbReference type="InterPro" id="IPR012677">
    <property type="entry name" value="Nucleotide-bd_a/b_plait_sf"/>
</dbReference>
<dbReference type="PROSITE" id="PS50961">
    <property type="entry name" value="HTH_LA"/>
    <property type="match status" value="1"/>
</dbReference>
<dbReference type="GO" id="GO:1990904">
    <property type="term" value="C:ribonucleoprotein complex"/>
    <property type="evidence" value="ECO:0007669"/>
    <property type="project" value="InterPro"/>
</dbReference>
<accession>A0AAU9RW61</accession>
<evidence type="ECO:0000313" key="11">
    <source>
        <dbReference type="Proteomes" id="UP000836841"/>
    </source>
</evidence>
<dbReference type="InterPro" id="IPR034878">
    <property type="entry name" value="La-rel_plant_RRM"/>
</dbReference>
<dbReference type="InterPro" id="IPR036388">
    <property type="entry name" value="WH-like_DNA-bd_sf"/>
</dbReference>
<dbReference type="SUPFAM" id="SSF54928">
    <property type="entry name" value="RNA-binding domain, RBD"/>
    <property type="match status" value="1"/>
</dbReference>
<proteinExistence type="predicted"/>
<gene>
    <name evidence="10" type="ORF">TAV2_LOCUS11801</name>
</gene>
<feature type="compositionally biased region" description="Basic and acidic residues" evidence="7">
    <location>
        <begin position="114"/>
        <end position="131"/>
    </location>
</feature>
<feature type="domain" description="HTH La-type RNA-binding" evidence="9">
    <location>
        <begin position="251"/>
        <end position="342"/>
    </location>
</feature>
<dbReference type="SMART" id="SM00715">
    <property type="entry name" value="LA"/>
    <property type="match status" value="1"/>
</dbReference>
<dbReference type="GO" id="GO:0006396">
    <property type="term" value="P:RNA processing"/>
    <property type="evidence" value="ECO:0007669"/>
    <property type="project" value="InterPro"/>
</dbReference>
<dbReference type="EMBL" id="OU466859">
    <property type="protein sequence ID" value="CAH2053337.1"/>
    <property type="molecule type" value="Genomic_DNA"/>
</dbReference>
<dbReference type="GO" id="GO:0005634">
    <property type="term" value="C:nucleus"/>
    <property type="evidence" value="ECO:0007669"/>
    <property type="project" value="UniProtKB-SubCell"/>
</dbReference>
<evidence type="ECO:0000259" key="8">
    <source>
        <dbReference type="PROSITE" id="PS50102"/>
    </source>
</evidence>
<dbReference type="InterPro" id="IPR045180">
    <property type="entry name" value="La_dom_prot"/>
</dbReference>
<reference evidence="10 11" key="1">
    <citation type="submission" date="2022-03" db="EMBL/GenBank/DDBJ databases">
        <authorList>
            <person name="Nunn A."/>
            <person name="Chopra R."/>
            <person name="Nunn A."/>
            <person name="Contreras Garrido A."/>
        </authorList>
    </citation>
    <scope>NUCLEOTIDE SEQUENCE [LARGE SCALE GENOMIC DNA]</scope>
</reference>
<keyword evidence="5" id="KW-0539">Nucleus</keyword>
<dbReference type="PANTHER" id="PTHR22792">
    <property type="entry name" value="LUPUS LA PROTEIN-RELATED"/>
    <property type="match status" value="1"/>
</dbReference>
<evidence type="ECO:0000313" key="10">
    <source>
        <dbReference type="EMBL" id="CAH2053337.1"/>
    </source>
</evidence>
<evidence type="ECO:0000256" key="5">
    <source>
        <dbReference type="ARBA" id="ARBA00023242"/>
    </source>
</evidence>
<comment type="subcellular location">
    <subcellularLocation>
        <location evidence="1">Nucleus</location>
    </subcellularLocation>
</comment>
<evidence type="ECO:0000256" key="7">
    <source>
        <dbReference type="SAM" id="MobiDB-lite"/>
    </source>
</evidence>
<keyword evidence="3" id="KW-0805">Transcription regulation</keyword>
<evidence type="ECO:0000256" key="2">
    <source>
        <dbReference type="ARBA" id="ARBA00022884"/>
    </source>
</evidence>
<feature type="region of interest" description="Disordered" evidence="7">
    <location>
        <begin position="526"/>
        <end position="570"/>
    </location>
</feature>
<dbReference type="PANTHER" id="PTHR22792:SF62">
    <property type="entry name" value="LA-RELATED PROTEIN 7"/>
    <property type="match status" value="1"/>
</dbReference>
<evidence type="ECO:0000256" key="4">
    <source>
        <dbReference type="ARBA" id="ARBA00023163"/>
    </source>
</evidence>
<organism evidence="10 11">
    <name type="scientific">Thlaspi arvense</name>
    <name type="common">Field penny-cress</name>
    <dbReference type="NCBI Taxonomy" id="13288"/>
    <lineage>
        <taxon>Eukaryota</taxon>
        <taxon>Viridiplantae</taxon>
        <taxon>Streptophyta</taxon>
        <taxon>Embryophyta</taxon>
        <taxon>Tracheophyta</taxon>
        <taxon>Spermatophyta</taxon>
        <taxon>Magnoliopsida</taxon>
        <taxon>eudicotyledons</taxon>
        <taxon>Gunneridae</taxon>
        <taxon>Pentapetalae</taxon>
        <taxon>rosids</taxon>
        <taxon>malvids</taxon>
        <taxon>Brassicales</taxon>
        <taxon>Brassicaceae</taxon>
        <taxon>Thlaspideae</taxon>
        <taxon>Thlaspi</taxon>
    </lineage>
</organism>
<evidence type="ECO:0000256" key="6">
    <source>
        <dbReference type="PROSITE-ProRule" id="PRU00332"/>
    </source>
</evidence>
<feature type="region of interest" description="Disordered" evidence="7">
    <location>
        <begin position="459"/>
        <end position="509"/>
    </location>
</feature>
<evidence type="ECO:0000259" key="9">
    <source>
        <dbReference type="PROSITE" id="PS50961"/>
    </source>
</evidence>
<dbReference type="Pfam" id="PF07145">
    <property type="entry name" value="PAM2"/>
    <property type="match status" value="1"/>
</dbReference>
<dbReference type="PRINTS" id="PR00302">
    <property type="entry name" value="LUPUSLA"/>
</dbReference>
<evidence type="ECO:0000256" key="1">
    <source>
        <dbReference type="ARBA" id="ARBA00004123"/>
    </source>
</evidence>
<feature type="region of interest" description="Disordered" evidence="7">
    <location>
        <begin position="112"/>
        <end position="144"/>
    </location>
</feature>
<keyword evidence="11" id="KW-1185">Reference proteome</keyword>
<dbReference type="InterPro" id="IPR036390">
    <property type="entry name" value="WH_DNA-bd_sf"/>
</dbReference>
<dbReference type="InterPro" id="IPR006630">
    <property type="entry name" value="La_HTH"/>
</dbReference>
<evidence type="ECO:0008006" key="12">
    <source>
        <dbReference type="Google" id="ProtNLM"/>
    </source>
</evidence>
<dbReference type="InterPro" id="IPR000504">
    <property type="entry name" value="RRM_dom"/>
</dbReference>
<dbReference type="InterPro" id="IPR035979">
    <property type="entry name" value="RBD_domain_sf"/>
</dbReference>
<keyword evidence="4" id="KW-0804">Transcription</keyword>
<dbReference type="InterPro" id="IPR009818">
    <property type="entry name" value="PAM2_motif"/>
</dbReference>
<dbReference type="Pfam" id="PF00076">
    <property type="entry name" value="RRM_1"/>
    <property type="match status" value="1"/>
</dbReference>
<name>A0AAU9RW61_THLAR</name>
<sequence>MPMTSDPLALFMEDIAKTKTLADKYVKIHAYITSLKEEKSGIKDLELPFSTQFLDHAIKTLDVENDKVLANIKATLSQLFGTDVRLSTEEMIGVFQNLSLSPAAKSKRKMAQMQREEVESVTKETTEKKLLDGGGGGSSGSQVSSAFKFNAQAPEFVPRSHTTAPTPQVSPLSGYFYPCFHYNGGCVGGCTGGVCGGGGTSVGSQSSDWIFVGGGDPTQHQHLHDPTAAFYISNPAVQFPANQNSPSSSKNLLSDDLRLKIVKQVEYQFTDMSLLANESISKHINKDPEGYVPISYIASTKKIKALTSNHHLVSLALRSSSKLVVSEDSKRVKRKSPFTDRDREELQARTVVAENLPDDHSYQNLEKIFGVVGTVKAIRICHPPESTSSRPKGDFLMSNKIHALIEYDNTVIADKAVEKLNDERNWRKGLRVRLLLRCSPKSVLKNRRNFDGILIDDELPSYESGEDSPRLHLTDQQLDNDGDDNNVGGLWGKGRGKGRGRSPRSYAVGGGGRSFGIGLGLSLGSMSPSLGPHESSSPKTATKGPRMPDGTRGFTMGRGKPSISLSPNNL</sequence>
<dbReference type="SUPFAM" id="SSF46785">
    <property type="entry name" value="Winged helix' DNA-binding domain"/>
    <property type="match status" value="1"/>
</dbReference>
<dbReference type="AlphaFoldDB" id="A0AAU9RW61"/>
<dbReference type="PROSITE" id="PS50102">
    <property type="entry name" value="RRM"/>
    <property type="match status" value="1"/>
</dbReference>
<dbReference type="Gene3D" id="1.10.10.10">
    <property type="entry name" value="Winged helix-like DNA-binding domain superfamily/Winged helix DNA-binding domain"/>
    <property type="match status" value="1"/>
</dbReference>